<dbReference type="InterPro" id="IPR027417">
    <property type="entry name" value="P-loop_NTPase"/>
</dbReference>
<dbReference type="GO" id="GO:0005874">
    <property type="term" value="C:microtubule"/>
    <property type="evidence" value="ECO:0007669"/>
    <property type="project" value="TreeGrafter"/>
</dbReference>
<feature type="domain" description="GED" evidence="4">
    <location>
        <begin position="540"/>
        <end position="626"/>
    </location>
</feature>
<evidence type="ECO:0000259" key="4">
    <source>
        <dbReference type="PROSITE" id="PS51388"/>
    </source>
</evidence>
<dbReference type="InterPro" id="IPR022812">
    <property type="entry name" value="Dynamin"/>
</dbReference>
<dbReference type="InterPro" id="IPR019762">
    <property type="entry name" value="Dynamin_GTPase_CS"/>
</dbReference>
<name>A0A437AHH9_9MICR</name>
<dbReference type="InterPro" id="IPR000375">
    <property type="entry name" value="Dynamin_stalk"/>
</dbReference>
<comment type="similarity">
    <text evidence="3">Belongs to the TRAFAC class dynamin-like GTPase superfamily. Dynamin/Fzo/YdjA family.</text>
</comment>
<dbReference type="PROSITE" id="PS51388">
    <property type="entry name" value="GED"/>
    <property type="match status" value="1"/>
</dbReference>
<dbReference type="SUPFAM" id="SSF52540">
    <property type="entry name" value="P-loop containing nucleoside triphosphate hydrolases"/>
    <property type="match status" value="1"/>
</dbReference>
<dbReference type="InterPro" id="IPR030381">
    <property type="entry name" value="G_DYNAMIN_dom"/>
</dbReference>
<dbReference type="Gene3D" id="1.20.120.1240">
    <property type="entry name" value="Dynamin, middle domain"/>
    <property type="match status" value="1"/>
</dbReference>
<dbReference type="PROSITE" id="PS00410">
    <property type="entry name" value="G_DYNAMIN_1"/>
    <property type="match status" value="1"/>
</dbReference>
<sequence>MAINIDLLIEKINNLQDICSSTCIENSLELPQIVVIGSQSSGKTSVLENIVGRDFLPRGTGIVTRRPLILQLIYRKDAVEEYCEFNHHPTKIFLNFEEVKKEILDETSRVLKSKNDVCEIPITLKLYSSKVLTLTLVDLPGLIKVPASDQPKNIVLRIEEMCRKFVSNKNAIILAVSSANIDISNSDALQLARSVDPSYSRTIGVLTKLDLMDKGTDAVDVLAGRIIKLKLGFVPVINRSQTDILQKKPIEVALKDEKSFFDNHPSYKKNKLYCGTSYLVQKLHSILHEHIKFCIPNLQTSIDKMLIEYRNELEIIGAINFTPREYMFKIINDISKRFKDILDGRCELSSTELVGGARLNYTFHHHFAEFITQLDALGNIKDEQIRTLLYNSGGSSSTLLFAHIAFEKLSKQSISTFKPHCLKLVGIIFNELIKIIHQITQNLSLERFPIFNDKIIQTLVKLFKEKSDSTHKLVSAFIDWNIAYINTKHPDFHHWRHSIKEVEKKEEEIINEKNTKITFDPIPINLKITKNMTDQDLLEVQTIKALVTNYFNIIKKIVVDQVPKAIMNELVIKSEQEVQSTLFREVYEAEGIAETINESDEIKDRRLFLENMIRALRQAYDIICSI</sequence>
<dbReference type="Pfam" id="PF02212">
    <property type="entry name" value="GED"/>
    <property type="match status" value="1"/>
</dbReference>
<dbReference type="PANTHER" id="PTHR11566">
    <property type="entry name" value="DYNAMIN"/>
    <property type="match status" value="1"/>
</dbReference>
<organism evidence="6 7">
    <name type="scientific">Tubulinosema ratisbonensis</name>
    <dbReference type="NCBI Taxonomy" id="291195"/>
    <lineage>
        <taxon>Eukaryota</taxon>
        <taxon>Fungi</taxon>
        <taxon>Fungi incertae sedis</taxon>
        <taxon>Microsporidia</taxon>
        <taxon>Tubulinosematoidea</taxon>
        <taxon>Tubulinosematidae</taxon>
        <taxon>Tubulinosema</taxon>
    </lineage>
</organism>
<accession>A0A437AHH9</accession>
<proteinExistence type="inferred from homology"/>
<dbReference type="STRING" id="291195.A0A437AHH9"/>
<dbReference type="GO" id="GO:0016020">
    <property type="term" value="C:membrane"/>
    <property type="evidence" value="ECO:0007669"/>
    <property type="project" value="TreeGrafter"/>
</dbReference>
<dbReference type="GO" id="GO:0005737">
    <property type="term" value="C:cytoplasm"/>
    <property type="evidence" value="ECO:0007669"/>
    <property type="project" value="TreeGrafter"/>
</dbReference>
<evidence type="ECO:0000256" key="2">
    <source>
        <dbReference type="ARBA" id="ARBA00023134"/>
    </source>
</evidence>
<dbReference type="PROSITE" id="PS51718">
    <property type="entry name" value="G_DYNAMIN_2"/>
    <property type="match status" value="1"/>
</dbReference>
<evidence type="ECO:0000259" key="5">
    <source>
        <dbReference type="PROSITE" id="PS51718"/>
    </source>
</evidence>
<evidence type="ECO:0000256" key="1">
    <source>
        <dbReference type="ARBA" id="ARBA00022741"/>
    </source>
</evidence>
<keyword evidence="1 3" id="KW-0547">Nucleotide-binding</keyword>
<evidence type="ECO:0000313" key="7">
    <source>
        <dbReference type="Proteomes" id="UP000282876"/>
    </source>
</evidence>
<protein>
    <submittedName>
        <fullName evidence="6">Dynamin-like vacuolar protein sorting protein</fullName>
    </submittedName>
</protein>
<dbReference type="CDD" id="cd08771">
    <property type="entry name" value="DLP_1"/>
    <property type="match status" value="1"/>
</dbReference>
<feature type="domain" description="Dynamin-type G" evidence="5">
    <location>
        <begin position="27"/>
        <end position="296"/>
    </location>
</feature>
<dbReference type="GO" id="GO:0003924">
    <property type="term" value="F:GTPase activity"/>
    <property type="evidence" value="ECO:0007669"/>
    <property type="project" value="InterPro"/>
</dbReference>
<dbReference type="Gene3D" id="3.40.50.300">
    <property type="entry name" value="P-loop containing nucleotide triphosphate hydrolases"/>
    <property type="match status" value="1"/>
</dbReference>
<keyword evidence="7" id="KW-1185">Reference proteome</keyword>
<comment type="caution">
    <text evidence="6">The sequence shown here is derived from an EMBL/GenBank/DDBJ whole genome shotgun (WGS) entry which is preliminary data.</text>
</comment>
<dbReference type="SMART" id="SM00302">
    <property type="entry name" value="GED"/>
    <property type="match status" value="1"/>
</dbReference>
<dbReference type="InterPro" id="IPR020850">
    <property type="entry name" value="GED_dom"/>
</dbReference>
<dbReference type="InterPro" id="IPR003130">
    <property type="entry name" value="GED"/>
</dbReference>
<dbReference type="VEuPathDB" id="MicrosporidiaDB:TUBRATIS_29680"/>
<keyword evidence="2 3" id="KW-0342">GTP-binding</keyword>
<dbReference type="Proteomes" id="UP000282876">
    <property type="component" value="Unassembled WGS sequence"/>
</dbReference>
<dbReference type="OrthoDB" id="5061070at2759"/>
<dbReference type="SMART" id="SM00053">
    <property type="entry name" value="DYNc"/>
    <property type="match status" value="1"/>
</dbReference>
<dbReference type="Pfam" id="PF00350">
    <property type="entry name" value="Dynamin_N"/>
    <property type="match status" value="1"/>
</dbReference>
<evidence type="ECO:0000256" key="3">
    <source>
        <dbReference type="RuleBase" id="RU003932"/>
    </source>
</evidence>
<dbReference type="InterPro" id="IPR045063">
    <property type="entry name" value="Dynamin_N"/>
</dbReference>
<evidence type="ECO:0000313" key="6">
    <source>
        <dbReference type="EMBL" id="RVD90602.1"/>
    </source>
</evidence>
<dbReference type="Pfam" id="PF01031">
    <property type="entry name" value="Dynamin_M"/>
    <property type="match status" value="1"/>
</dbReference>
<dbReference type="InterPro" id="IPR001401">
    <property type="entry name" value="Dynamin_GTPase"/>
</dbReference>
<dbReference type="AlphaFoldDB" id="A0A437AHH9"/>
<reference evidence="6 7" key="1">
    <citation type="submission" date="2018-10" db="EMBL/GenBank/DDBJ databases">
        <title>Draft genome sequence of the microsporidian Tubulinosema ratisbonensis.</title>
        <authorList>
            <person name="Polonais V."/>
            <person name="Peyretaillade E."/>
            <person name="Niehus S."/>
            <person name="Wawrzyniak I."/>
            <person name="Franchet A."/>
            <person name="Gaspin C."/>
            <person name="Reichstadt M."/>
            <person name="Belser C."/>
            <person name="Labadie K."/>
            <person name="Delbac F."/>
            <person name="Ferrandon D."/>
        </authorList>
    </citation>
    <scope>NUCLEOTIDE SEQUENCE [LARGE SCALE GENOMIC DNA]</scope>
    <source>
        <strain evidence="6 7">Franzen</strain>
    </source>
</reference>
<dbReference type="GO" id="GO:0005525">
    <property type="term" value="F:GTP binding"/>
    <property type="evidence" value="ECO:0007669"/>
    <property type="project" value="UniProtKB-KW"/>
</dbReference>
<dbReference type="EMBL" id="RCSS01000832">
    <property type="protein sequence ID" value="RVD90602.1"/>
    <property type="molecule type" value="Genomic_DNA"/>
</dbReference>
<dbReference type="PRINTS" id="PR00195">
    <property type="entry name" value="DYNAMIN"/>
</dbReference>
<dbReference type="GO" id="GO:0008017">
    <property type="term" value="F:microtubule binding"/>
    <property type="evidence" value="ECO:0007669"/>
    <property type="project" value="TreeGrafter"/>
</dbReference>
<gene>
    <name evidence="6" type="ORF">TUBRATIS_29680</name>
</gene>